<sequence>MNYVHNNSNRPSRSAIYSCILILSRTLLQRFIISRLSSFHFFSAFFFSLTFITLHRNIFVLGVITETCPKLRSQLSKFYQIAANASAKCGPIACTCSYVRGTYV</sequence>
<dbReference type="EMBL" id="JADYXP020000010">
    <property type="protein sequence ID" value="KAL0115337.1"/>
    <property type="molecule type" value="Genomic_DNA"/>
</dbReference>
<keyword evidence="1" id="KW-1133">Transmembrane helix</keyword>
<feature type="transmembrane region" description="Helical" evidence="1">
    <location>
        <begin position="39"/>
        <end position="64"/>
    </location>
</feature>
<accession>A0AAW2FIT0</accession>
<name>A0AAW2FIT0_9HYME</name>
<evidence type="ECO:0000313" key="2">
    <source>
        <dbReference type="EMBL" id="KAL0115337.1"/>
    </source>
</evidence>
<keyword evidence="1" id="KW-0472">Membrane</keyword>
<comment type="caution">
    <text evidence="2">The sequence shown here is derived from an EMBL/GenBank/DDBJ whole genome shotgun (WGS) entry which is preliminary data.</text>
</comment>
<dbReference type="AlphaFoldDB" id="A0AAW2FIT0"/>
<proteinExistence type="predicted"/>
<reference evidence="2 3" key="1">
    <citation type="submission" date="2023-03" db="EMBL/GenBank/DDBJ databases">
        <title>High recombination rates correlate with genetic variation in Cardiocondyla obscurior ants.</title>
        <authorList>
            <person name="Errbii M."/>
        </authorList>
    </citation>
    <scope>NUCLEOTIDE SEQUENCE [LARGE SCALE GENOMIC DNA]</scope>
    <source>
        <strain evidence="2">Alpha-2009</strain>
        <tissue evidence="2">Whole body</tissue>
    </source>
</reference>
<protein>
    <submittedName>
        <fullName evidence="2">Uncharacterized protein</fullName>
    </submittedName>
</protein>
<gene>
    <name evidence="2" type="ORF">PUN28_010697</name>
</gene>
<organism evidence="2 3">
    <name type="scientific">Cardiocondyla obscurior</name>
    <dbReference type="NCBI Taxonomy" id="286306"/>
    <lineage>
        <taxon>Eukaryota</taxon>
        <taxon>Metazoa</taxon>
        <taxon>Ecdysozoa</taxon>
        <taxon>Arthropoda</taxon>
        <taxon>Hexapoda</taxon>
        <taxon>Insecta</taxon>
        <taxon>Pterygota</taxon>
        <taxon>Neoptera</taxon>
        <taxon>Endopterygota</taxon>
        <taxon>Hymenoptera</taxon>
        <taxon>Apocrita</taxon>
        <taxon>Aculeata</taxon>
        <taxon>Formicoidea</taxon>
        <taxon>Formicidae</taxon>
        <taxon>Myrmicinae</taxon>
        <taxon>Cardiocondyla</taxon>
    </lineage>
</organism>
<keyword evidence="1" id="KW-0812">Transmembrane</keyword>
<keyword evidence="3" id="KW-1185">Reference proteome</keyword>
<dbReference type="Proteomes" id="UP001430953">
    <property type="component" value="Unassembled WGS sequence"/>
</dbReference>
<evidence type="ECO:0000256" key="1">
    <source>
        <dbReference type="SAM" id="Phobius"/>
    </source>
</evidence>
<evidence type="ECO:0000313" key="3">
    <source>
        <dbReference type="Proteomes" id="UP001430953"/>
    </source>
</evidence>